<accession>A6TN38</accession>
<dbReference type="Proteomes" id="UP000001572">
    <property type="component" value="Chromosome"/>
</dbReference>
<dbReference type="eggNOG" id="ENOG5032Y2Q">
    <property type="taxonomic scope" value="Bacteria"/>
</dbReference>
<evidence type="ECO:0008006" key="3">
    <source>
        <dbReference type="Google" id="ProtNLM"/>
    </source>
</evidence>
<keyword evidence="2" id="KW-1185">Reference proteome</keyword>
<evidence type="ECO:0000313" key="2">
    <source>
        <dbReference type="Proteomes" id="UP000001572"/>
    </source>
</evidence>
<proteinExistence type="predicted"/>
<organism evidence="1 2">
    <name type="scientific">Alkaliphilus metalliredigens (strain QYMF)</name>
    <dbReference type="NCBI Taxonomy" id="293826"/>
    <lineage>
        <taxon>Bacteria</taxon>
        <taxon>Bacillati</taxon>
        <taxon>Bacillota</taxon>
        <taxon>Clostridia</taxon>
        <taxon>Peptostreptococcales</taxon>
        <taxon>Natronincolaceae</taxon>
        <taxon>Alkaliphilus</taxon>
    </lineage>
</organism>
<reference evidence="2" key="1">
    <citation type="journal article" date="2016" name="Genome Announc.">
        <title>Complete genome sequence of Alkaliphilus metalliredigens strain QYMF, an alkaliphilic and metal-reducing bacterium isolated from borax-contaminated leachate ponds.</title>
        <authorList>
            <person name="Hwang C."/>
            <person name="Copeland A."/>
            <person name="Lucas S."/>
            <person name="Lapidus A."/>
            <person name="Barry K."/>
            <person name="Detter J.C."/>
            <person name="Glavina Del Rio T."/>
            <person name="Hammon N."/>
            <person name="Israni S."/>
            <person name="Dalin E."/>
            <person name="Tice H."/>
            <person name="Pitluck S."/>
            <person name="Chertkov O."/>
            <person name="Brettin T."/>
            <person name="Bruce D."/>
            <person name="Han C."/>
            <person name="Schmutz J."/>
            <person name="Larimer F."/>
            <person name="Land M.L."/>
            <person name="Hauser L."/>
            <person name="Kyrpides N."/>
            <person name="Mikhailova N."/>
            <person name="Ye Q."/>
            <person name="Zhou J."/>
            <person name="Richardson P."/>
            <person name="Fields M.W."/>
        </authorList>
    </citation>
    <scope>NUCLEOTIDE SEQUENCE [LARGE SCALE GENOMIC DNA]</scope>
    <source>
        <strain evidence="2">QYMF</strain>
    </source>
</reference>
<dbReference type="STRING" id="293826.Amet_1406"/>
<dbReference type="EMBL" id="CP000724">
    <property type="protein sequence ID" value="ABR47606.1"/>
    <property type="molecule type" value="Genomic_DNA"/>
</dbReference>
<dbReference type="AlphaFoldDB" id="A6TN38"/>
<dbReference type="RefSeq" id="WP_012062647.1">
    <property type="nucleotide sequence ID" value="NC_009633.1"/>
</dbReference>
<sequence length="321" mass="37193">MKCIVPIQNLVIEEIIELDDAILVPAHVYQYTEIYRDFYEEEASLVSKVFDILNNCTLGYKSQFTDFVTAIIDYPVTKEQFENTVPLKDFYLLERICTKVDRCLDKIRLKKCYFGNKELLPGIAGVIGNYQRGFVIDMNSNLMRDMLGHVYKTFSIPGIGLDFDSYDLDNDEKFDTLFMTDRTDEVFLSCRSAIARINEAYYFNNYNAAFVYLMSTLEMLASDEYMQFKKVKTNIAAFIASNKSDYHKTCELLRNISEDIRTEIVHNGKSIYDLVSSEQELIKLFGFIVDTITTYCENVIDTGITNFNDLKEARKTKIESF</sequence>
<evidence type="ECO:0000313" key="1">
    <source>
        <dbReference type="EMBL" id="ABR47606.1"/>
    </source>
</evidence>
<protein>
    <recommendedName>
        <fullName evidence="3">Apea-like HEPN domain-containing protein</fullName>
    </recommendedName>
</protein>
<gene>
    <name evidence="1" type="ordered locus">Amet_1406</name>
</gene>
<dbReference type="KEGG" id="amt:Amet_1406"/>
<dbReference type="HOGENOM" id="CLU_078674_0_0_9"/>
<dbReference type="OrthoDB" id="2086216at2"/>
<name>A6TN38_ALKMQ</name>